<evidence type="ECO:0000313" key="3">
    <source>
        <dbReference type="Proteomes" id="UP000305517"/>
    </source>
</evidence>
<evidence type="ECO:0008006" key="4">
    <source>
        <dbReference type="Google" id="ProtNLM"/>
    </source>
</evidence>
<sequence>MSLSKTDLPQKNTLFTPHSWSLERPWPVLRCVLLVFGLYLVYLPFSGYDVLPWDAEQYWQLVSRFFIKKKNFSLLNYDANLRGYVGPLLILPVRAVCMIMGWAPLHGSRFIGMVWAALLFGYTLPEFWKRVTGHALLGKHWLLLVALSFVFWRDYFNFCIQDFPALTVLLLALIAFSQPGWQWVAVGGALLAVALNMRPIYLASLPGALGWLWWQHGQMARRANQRLGLGRATLALLPLAGGAALVLLPQVLINLRHFGQLSPLVLATDNGHMPFYLKQLNWGTAYPRYDSSIDPSHYGGVLYADRSGLQVLAAQAKGYFESYQALLQYYLLHPLEGIGRYLRHLFNGLDLWYATPYPMQVSKSGLTGLQLLNYVVLGLGLSYIGFSLKNAATKPHPSIYGIGWALLAVMLPVCVAIPTAVECRFLLPLHLLLLSMVAYYSPNRLTNLGLKKSLLAAAVVVLTVWGGVTLSAELKPNLLPVGTLPPGY</sequence>
<feature type="transmembrane region" description="Helical" evidence="1">
    <location>
        <begin position="398"/>
        <end position="419"/>
    </location>
</feature>
<comment type="caution">
    <text evidence="2">The sequence shown here is derived from an EMBL/GenBank/DDBJ whole genome shotgun (WGS) entry which is preliminary data.</text>
</comment>
<dbReference type="EMBL" id="VAJM01000004">
    <property type="protein sequence ID" value="TLM93252.1"/>
    <property type="molecule type" value="Genomic_DNA"/>
</dbReference>
<name>A0A5R8WS45_9BACT</name>
<feature type="transmembrane region" description="Helical" evidence="1">
    <location>
        <begin position="163"/>
        <end position="184"/>
    </location>
</feature>
<accession>A0A5R8WS45</accession>
<dbReference type="Proteomes" id="UP000305517">
    <property type="component" value="Unassembled WGS sequence"/>
</dbReference>
<dbReference type="AlphaFoldDB" id="A0A5R8WS45"/>
<feature type="transmembrane region" description="Helical" evidence="1">
    <location>
        <begin position="425"/>
        <end position="442"/>
    </location>
</feature>
<feature type="transmembrane region" description="Helical" evidence="1">
    <location>
        <begin position="190"/>
        <end position="214"/>
    </location>
</feature>
<feature type="transmembrane region" description="Helical" evidence="1">
    <location>
        <begin position="234"/>
        <end position="253"/>
    </location>
</feature>
<proteinExistence type="predicted"/>
<organism evidence="2 3">
    <name type="scientific">Hymenobacter jeollabukensis</name>
    <dbReference type="NCBI Taxonomy" id="2025313"/>
    <lineage>
        <taxon>Bacteria</taxon>
        <taxon>Pseudomonadati</taxon>
        <taxon>Bacteroidota</taxon>
        <taxon>Cytophagia</taxon>
        <taxon>Cytophagales</taxon>
        <taxon>Hymenobacteraceae</taxon>
        <taxon>Hymenobacter</taxon>
    </lineage>
</organism>
<keyword evidence="3" id="KW-1185">Reference proteome</keyword>
<keyword evidence="1" id="KW-1133">Transmembrane helix</keyword>
<evidence type="ECO:0000313" key="2">
    <source>
        <dbReference type="EMBL" id="TLM93252.1"/>
    </source>
</evidence>
<feature type="transmembrane region" description="Helical" evidence="1">
    <location>
        <begin position="84"/>
        <end position="103"/>
    </location>
</feature>
<dbReference type="RefSeq" id="WP_138077916.1">
    <property type="nucleotide sequence ID" value="NZ_VAJM01000004.1"/>
</dbReference>
<feature type="transmembrane region" description="Helical" evidence="1">
    <location>
        <begin position="454"/>
        <end position="472"/>
    </location>
</feature>
<evidence type="ECO:0000256" key="1">
    <source>
        <dbReference type="SAM" id="Phobius"/>
    </source>
</evidence>
<keyword evidence="1" id="KW-0472">Membrane</keyword>
<gene>
    <name evidence="2" type="ORF">FDY95_11570</name>
</gene>
<keyword evidence="1" id="KW-0812">Transmembrane</keyword>
<feature type="transmembrane region" description="Helical" evidence="1">
    <location>
        <begin position="366"/>
        <end position="386"/>
    </location>
</feature>
<reference evidence="2 3" key="1">
    <citation type="submission" date="2019-05" db="EMBL/GenBank/DDBJ databases">
        <title>Hymenobacter edaphi sp. nov., isolated from abandoned arsenic-contaminated farmland soil.</title>
        <authorList>
            <person name="Nie L."/>
        </authorList>
    </citation>
    <scope>NUCLEOTIDE SEQUENCE [LARGE SCALE GENOMIC DNA]</scope>
    <source>
        <strain evidence="2 3">1-3-3-8</strain>
    </source>
</reference>
<protein>
    <recommendedName>
        <fullName evidence="4">Glycosyltransferase RgtA/B/C/D-like domain-containing protein</fullName>
    </recommendedName>
</protein>
<feature type="transmembrane region" description="Helical" evidence="1">
    <location>
        <begin position="28"/>
        <end position="45"/>
    </location>
</feature>
<feature type="transmembrane region" description="Helical" evidence="1">
    <location>
        <begin position="140"/>
        <end position="156"/>
    </location>
</feature>
<dbReference type="OrthoDB" id="877643at2"/>